<keyword evidence="11" id="KW-1185">Reference proteome</keyword>
<evidence type="ECO:0000256" key="6">
    <source>
        <dbReference type="ARBA" id="ARBA00022801"/>
    </source>
</evidence>
<dbReference type="GO" id="GO:0046872">
    <property type="term" value="F:metal ion binding"/>
    <property type="evidence" value="ECO:0007669"/>
    <property type="project" value="UniProtKB-KW"/>
</dbReference>
<keyword evidence="5" id="KW-0479">Metal-binding</keyword>
<gene>
    <name evidence="10" type="ORF">AXF42_Ash002857</name>
</gene>
<feature type="domain" description="DDE Tnp4" evidence="9">
    <location>
        <begin position="277"/>
        <end position="424"/>
    </location>
</feature>
<name>A0A2I0A7H1_9ASPA</name>
<accession>A0A2I0A7H1</accession>
<keyword evidence="4" id="KW-0540">Nuclease</keyword>
<protein>
    <recommendedName>
        <fullName evidence="9">DDE Tnp4 domain-containing protein</fullName>
    </recommendedName>
</protein>
<evidence type="ECO:0000256" key="2">
    <source>
        <dbReference type="ARBA" id="ARBA00004123"/>
    </source>
</evidence>
<dbReference type="Proteomes" id="UP000236161">
    <property type="component" value="Unassembled WGS sequence"/>
</dbReference>
<dbReference type="AlphaFoldDB" id="A0A2I0A7H1"/>
<evidence type="ECO:0000256" key="8">
    <source>
        <dbReference type="SAM" id="MobiDB-lite"/>
    </source>
</evidence>
<evidence type="ECO:0000256" key="4">
    <source>
        <dbReference type="ARBA" id="ARBA00022722"/>
    </source>
</evidence>
<evidence type="ECO:0000256" key="1">
    <source>
        <dbReference type="ARBA" id="ARBA00001968"/>
    </source>
</evidence>
<dbReference type="GO" id="GO:0005634">
    <property type="term" value="C:nucleus"/>
    <property type="evidence" value="ECO:0007669"/>
    <property type="project" value="UniProtKB-SubCell"/>
</dbReference>
<dbReference type="GO" id="GO:0016787">
    <property type="term" value="F:hydrolase activity"/>
    <property type="evidence" value="ECO:0007669"/>
    <property type="project" value="UniProtKB-KW"/>
</dbReference>
<dbReference type="Pfam" id="PF13359">
    <property type="entry name" value="DDE_Tnp_4"/>
    <property type="match status" value="1"/>
</dbReference>
<evidence type="ECO:0000259" key="9">
    <source>
        <dbReference type="Pfam" id="PF13359"/>
    </source>
</evidence>
<evidence type="ECO:0000313" key="10">
    <source>
        <dbReference type="EMBL" id="PKA51492.1"/>
    </source>
</evidence>
<comment type="similarity">
    <text evidence="3">Belongs to the HARBI1 family.</text>
</comment>
<dbReference type="GO" id="GO:0004518">
    <property type="term" value="F:nuclease activity"/>
    <property type="evidence" value="ECO:0007669"/>
    <property type="project" value="UniProtKB-KW"/>
</dbReference>
<sequence>MARKKRSLTSSIPDGTAASGVGGKIAKLSHDPQPQEPPITAGKKRSSSSAFYGDGKTVKQSDDSQPQEARRKCTADDLTPSLSLATSAISLSLRFITGGSGTADLLLLPSQTLTLESSVHAAAVSLARLISLLGIPPQTLNLSPDPSPQPSWFARFLSSSSTAGDHRWGENFRMSKPSFYLLLQTLSPSLRSSSAPIPLDHKLGAALFRLAHAAPFPAVARRFGLPSPDLACRAFYEVCKAVADQLGHLFELSSDLTRVLQGFHWMSLPNCCGALGFSRFAGEASVVAQAVVDSEGRFLDVSAGWRSSMPPAEILPRTKLYSSQAVVLAGGPPLQLNGVGSSVPRYFLGGSCCPLLPWLLTPFAGNHGGGAAAVFNVVHGRGMELVHRAFGRLRARWQLLRGVWKEECAEALPFVIVAACLLHNYLIKCSEPLPEDWEAVAAEVESGFPEFEGTGDEAGEKIRGALASHLSKVIGP</sequence>
<dbReference type="EMBL" id="KZ452013">
    <property type="protein sequence ID" value="PKA51492.1"/>
    <property type="molecule type" value="Genomic_DNA"/>
</dbReference>
<keyword evidence="7" id="KW-0539">Nucleus</keyword>
<feature type="compositionally biased region" description="Basic and acidic residues" evidence="8">
    <location>
        <begin position="56"/>
        <end position="75"/>
    </location>
</feature>
<reference evidence="10 11" key="1">
    <citation type="journal article" date="2017" name="Nature">
        <title>The Apostasia genome and the evolution of orchids.</title>
        <authorList>
            <person name="Zhang G.Q."/>
            <person name="Liu K.W."/>
            <person name="Li Z."/>
            <person name="Lohaus R."/>
            <person name="Hsiao Y.Y."/>
            <person name="Niu S.C."/>
            <person name="Wang J.Y."/>
            <person name="Lin Y.C."/>
            <person name="Xu Q."/>
            <person name="Chen L.J."/>
            <person name="Yoshida K."/>
            <person name="Fujiwara S."/>
            <person name="Wang Z.W."/>
            <person name="Zhang Y.Q."/>
            <person name="Mitsuda N."/>
            <person name="Wang M."/>
            <person name="Liu G.H."/>
            <person name="Pecoraro L."/>
            <person name="Huang H.X."/>
            <person name="Xiao X.J."/>
            <person name="Lin M."/>
            <person name="Wu X.Y."/>
            <person name="Wu W.L."/>
            <person name="Chen Y.Y."/>
            <person name="Chang S.B."/>
            <person name="Sakamoto S."/>
            <person name="Ohme-Takagi M."/>
            <person name="Yagi M."/>
            <person name="Zeng S.J."/>
            <person name="Shen C.Y."/>
            <person name="Yeh C.M."/>
            <person name="Luo Y.B."/>
            <person name="Tsai W.C."/>
            <person name="Van de Peer Y."/>
            <person name="Liu Z.J."/>
        </authorList>
    </citation>
    <scope>NUCLEOTIDE SEQUENCE [LARGE SCALE GENOMIC DNA]</scope>
    <source>
        <strain evidence="11">cv. Shenzhen</strain>
        <tissue evidence="10">Stem</tissue>
    </source>
</reference>
<dbReference type="InterPro" id="IPR027806">
    <property type="entry name" value="HARBI1_dom"/>
</dbReference>
<organism evidence="10 11">
    <name type="scientific">Apostasia shenzhenica</name>
    <dbReference type="NCBI Taxonomy" id="1088818"/>
    <lineage>
        <taxon>Eukaryota</taxon>
        <taxon>Viridiplantae</taxon>
        <taxon>Streptophyta</taxon>
        <taxon>Embryophyta</taxon>
        <taxon>Tracheophyta</taxon>
        <taxon>Spermatophyta</taxon>
        <taxon>Magnoliopsida</taxon>
        <taxon>Liliopsida</taxon>
        <taxon>Asparagales</taxon>
        <taxon>Orchidaceae</taxon>
        <taxon>Apostasioideae</taxon>
        <taxon>Apostasia</taxon>
    </lineage>
</organism>
<evidence type="ECO:0000256" key="5">
    <source>
        <dbReference type="ARBA" id="ARBA00022723"/>
    </source>
</evidence>
<dbReference type="PANTHER" id="PTHR22930">
    <property type="match status" value="1"/>
</dbReference>
<evidence type="ECO:0000313" key="11">
    <source>
        <dbReference type="Proteomes" id="UP000236161"/>
    </source>
</evidence>
<dbReference type="InterPro" id="IPR045249">
    <property type="entry name" value="HARBI1-like"/>
</dbReference>
<keyword evidence="6" id="KW-0378">Hydrolase</keyword>
<proteinExistence type="inferred from homology"/>
<dbReference type="PANTHER" id="PTHR22930:SF242">
    <property type="entry name" value="LOW PROTEIN: NUCLEASE-LIKE PROTEIN"/>
    <property type="match status" value="1"/>
</dbReference>
<comment type="cofactor">
    <cofactor evidence="1">
        <name>a divalent metal cation</name>
        <dbReference type="ChEBI" id="CHEBI:60240"/>
    </cofactor>
</comment>
<comment type="subcellular location">
    <subcellularLocation>
        <location evidence="2">Nucleus</location>
    </subcellularLocation>
</comment>
<feature type="region of interest" description="Disordered" evidence="8">
    <location>
        <begin position="1"/>
        <end position="75"/>
    </location>
</feature>
<evidence type="ECO:0000256" key="7">
    <source>
        <dbReference type="ARBA" id="ARBA00023242"/>
    </source>
</evidence>
<dbReference type="OrthoDB" id="1912480at2759"/>
<evidence type="ECO:0000256" key="3">
    <source>
        <dbReference type="ARBA" id="ARBA00006958"/>
    </source>
</evidence>